<gene>
    <name evidence="2" type="ORF">ELS83_06695</name>
</gene>
<comment type="caution">
    <text evidence="2">The sequence shown here is derived from an EMBL/GenBank/DDBJ whole genome shotgun (WGS) entry which is preliminary data.</text>
</comment>
<accession>A0ABX1WTR4</accession>
<dbReference type="Proteomes" id="UP000732105">
    <property type="component" value="Unassembled WGS sequence"/>
</dbReference>
<feature type="transmembrane region" description="Helical" evidence="1">
    <location>
        <begin position="66"/>
        <end position="88"/>
    </location>
</feature>
<keyword evidence="1" id="KW-0812">Transmembrane</keyword>
<dbReference type="RefSeq" id="WP_171594779.1">
    <property type="nucleotide sequence ID" value="NZ_RZNH01000008.1"/>
</dbReference>
<evidence type="ECO:0000313" key="3">
    <source>
        <dbReference type="Proteomes" id="UP000732105"/>
    </source>
</evidence>
<name>A0ABX1WTR4_9BACT</name>
<dbReference type="EMBL" id="RZNH01000008">
    <property type="protein sequence ID" value="NOU59500.1"/>
    <property type="molecule type" value="Genomic_DNA"/>
</dbReference>
<feature type="transmembrane region" description="Helical" evidence="1">
    <location>
        <begin position="42"/>
        <end position="59"/>
    </location>
</feature>
<protein>
    <submittedName>
        <fullName evidence="2">Uncharacterized protein</fullName>
    </submittedName>
</protein>
<reference evidence="2 3" key="1">
    <citation type="submission" date="2018-12" db="EMBL/GenBank/DDBJ databases">
        <title>Marinifilum JC070 sp. nov., a marine bacterium isolated from Yongle Blue Hole in the South China Sea.</title>
        <authorList>
            <person name="Fu T."/>
        </authorList>
    </citation>
    <scope>NUCLEOTIDE SEQUENCE [LARGE SCALE GENOMIC DNA]</scope>
    <source>
        <strain evidence="2 3">JC070</strain>
    </source>
</reference>
<proteinExistence type="predicted"/>
<keyword evidence="3" id="KW-1185">Reference proteome</keyword>
<evidence type="ECO:0000256" key="1">
    <source>
        <dbReference type="SAM" id="Phobius"/>
    </source>
</evidence>
<keyword evidence="1" id="KW-1133">Transmembrane helix</keyword>
<keyword evidence="1" id="KW-0472">Membrane</keyword>
<sequence length="128" mass="14982">MLGIKFSLASHFEFVDYWFKLIPLPIIDISGISDEVYPDTKMIGYSIYLLSSFILFFKLKTDRILLSALLIFFSISAFAITFEVYSIFQYINSSYEGQTLYIGPFLFLFNFAIIRSYPKRLELKKYAL</sequence>
<organism evidence="2 3">
    <name type="scientific">Marinifilum caeruleilacunae</name>
    <dbReference type="NCBI Taxonomy" id="2499076"/>
    <lineage>
        <taxon>Bacteria</taxon>
        <taxon>Pseudomonadati</taxon>
        <taxon>Bacteroidota</taxon>
        <taxon>Bacteroidia</taxon>
        <taxon>Marinilabiliales</taxon>
        <taxon>Marinifilaceae</taxon>
    </lineage>
</organism>
<feature type="transmembrane region" description="Helical" evidence="1">
    <location>
        <begin position="100"/>
        <end position="118"/>
    </location>
</feature>
<evidence type="ECO:0000313" key="2">
    <source>
        <dbReference type="EMBL" id="NOU59500.1"/>
    </source>
</evidence>